<evidence type="ECO:0000256" key="4">
    <source>
        <dbReference type="ARBA" id="ARBA00022801"/>
    </source>
</evidence>
<protein>
    <recommendedName>
        <fullName evidence="9">Abasic site processing protein</fullName>
    </recommendedName>
</protein>
<keyword evidence="4" id="KW-0378">Hydrolase</keyword>
<dbReference type="GO" id="GO:0006508">
    <property type="term" value="P:proteolysis"/>
    <property type="evidence" value="ECO:0007669"/>
    <property type="project" value="UniProtKB-KW"/>
</dbReference>
<dbReference type="AlphaFoldDB" id="A0A382LGE2"/>
<keyword evidence="7" id="KW-0456">Lyase</keyword>
<dbReference type="Pfam" id="PF02586">
    <property type="entry name" value="SRAP"/>
    <property type="match status" value="1"/>
</dbReference>
<evidence type="ECO:0000256" key="1">
    <source>
        <dbReference type="ARBA" id="ARBA00008136"/>
    </source>
</evidence>
<dbReference type="PANTHER" id="PTHR13604">
    <property type="entry name" value="DC12-RELATED"/>
    <property type="match status" value="1"/>
</dbReference>
<keyword evidence="6" id="KW-0238">DNA-binding</keyword>
<dbReference type="GO" id="GO:0016829">
    <property type="term" value="F:lyase activity"/>
    <property type="evidence" value="ECO:0007669"/>
    <property type="project" value="UniProtKB-KW"/>
</dbReference>
<keyword evidence="2" id="KW-0645">Protease</keyword>
<dbReference type="InterPro" id="IPR003738">
    <property type="entry name" value="SRAP"/>
</dbReference>
<evidence type="ECO:0000256" key="6">
    <source>
        <dbReference type="ARBA" id="ARBA00023125"/>
    </source>
</evidence>
<organism evidence="8">
    <name type="scientific">marine metagenome</name>
    <dbReference type="NCBI Taxonomy" id="408172"/>
    <lineage>
        <taxon>unclassified sequences</taxon>
        <taxon>metagenomes</taxon>
        <taxon>ecological metagenomes</taxon>
    </lineage>
</organism>
<dbReference type="EMBL" id="UINC01086620">
    <property type="protein sequence ID" value="SVC35253.1"/>
    <property type="molecule type" value="Genomic_DNA"/>
</dbReference>
<accession>A0A382LGE2</accession>
<comment type="similarity">
    <text evidence="1">Belongs to the SOS response-associated peptidase family.</text>
</comment>
<dbReference type="InterPro" id="IPR036590">
    <property type="entry name" value="SRAP-like"/>
</dbReference>
<evidence type="ECO:0000256" key="3">
    <source>
        <dbReference type="ARBA" id="ARBA00022763"/>
    </source>
</evidence>
<evidence type="ECO:0000256" key="5">
    <source>
        <dbReference type="ARBA" id="ARBA00023124"/>
    </source>
</evidence>
<sequence length="207" mass="23702">VSSIATIEQQFNAEFYADFDFMPQKHISAFTNPQIPVITSENTEVIQSLHWGLIPHWVKDQDQADTIRRGTYNARSETVREKPSFRSSIEKNKCLVIANGFYEWKTTSSGKVCHYITRSGDNLFTFAGIWSGWIHTTTGKLMKSVSILTQSANKMMAEIHNIKKRQPVILHEEHQKDWMDSGLEFGHILEDSFAIELSSKIVKIPLK</sequence>
<evidence type="ECO:0000256" key="7">
    <source>
        <dbReference type="ARBA" id="ARBA00023239"/>
    </source>
</evidence>
<evidence type="ECO:0008006" key="9">
    <source>
        <dbReference type="Google" id="ProtNLM"/>
    </source>
</evidence>
<dbReference type="GO" id="GO:0106300">
    <property type="term" value="P:protein-DNA covalent cross-linking repair"/>
    <property type="evidence" value="ECO:0007669"/>
    <property type="project" value="InterPro"/>
</dbReference>
<gene>
    <name evidence="8" type="ORF">METZ01_LOCUS288107</name>
</gene>
<reference evidence="8" key="1">
    <citation type="submission" date="2018-05" db="EMBL/GenBank/DDBJ databases">
        <authorList>
            <person name="Lanie J.A."/>
            <person name="Ng W.-L."/>
            <person name="Kazmierczak K.M."/>
            <person name="Andrzejewski T.M."/>
            <person name="Davidsen T.M."/>
            <person name="Wayne K.J."/>
            <person name="Tettelin H."/>
            <person name="Glass J.I."/>
            <person name="Rusch D."/>
            <person name="Podicherti R."/>
            <person name="Tsui H.-C.T."/>
            <person name="Winkler M.E."/>
        </authorList>
    </citation>
    <scope>NUCLEOTIDE SEQUENCE</scope>
</reference>
<feature type="non-terminal residue" evidence="8">
    <location>
        <position position="1"/>
    </location>
</feature>
<keyword evidence="5" id="KW-0190">Covalent protein-DNA linkage</keyword>
<evidence type="ECO:0000313" key="8">
    <source>
        <dbReference type="EMBL" id="SVC35253.1"/>
    </source>
</evidence>
<dbReference type="GO" id="GO:0003697">
    <property type="term" value="F:single-stranded DNA binding"/>
    <property type="evidence" value="ECO:0007669"/>
    <property type="project" value="InterPro"/>
</dbReference>
<proteinExistence type="inferred from homology"/>
<keyword evidence="3" id="KW-0227">DNA damage</keyword>
<dbReference type="Gene3D" id="3.90.1680.10">
    <property type="entry name" value="SOS response associated peptidase-like"/>
    <property type="match status" value="1"/>
</dbReference>
<dbReference type="PANTHER" id="PTHR13604:SF0">
    <property type="entry name" value="ABASIC SITE PROCESSING PROTEIN HMCES"/>
    <property type="match status" value="1"/>
</dbReference>
<evidence type="ECO:0000256" key="2">
    <source>
        <dbReference type="ARBA" id="ARBA00022670"/>
    </source>
</evidence>
<name>A0A382LGE2_9ZZZZ</name>
<dbReference type="GO" id="GO:0008233">
    <property type="term" value="F:peptidase activity"/>
    <property type="evidence" value="ECO:0007669"/>
    <property type="project" value="UniProtKB-KW"/>
</dbReference>
<dbReference type="SUPFAM" id="SSF143081">
    <property type="entry name" value="BB1717-like"/>
    <property type="match status" value="1"/>
</dbReference>